<protein>
    <recommendedName>
        <fullName evidence="1">peptide chain release factor N(5)-glutamine methyltransferase</fullName>
        <ecNumber evidence="1">2.1.1.297</ecNumber>
    </recommendedName>
</protein>
<comment type="catalytic activity">
    <reaction evidence="5">
        <text>L-glutaminyl-[peptide chain release factor] + S-adenosyl-L-methionine = N(5)-methyl-L-glutaminyl-[peptide chain release factor] + S-adenosyl-L-homocysteine + H(+)</text>
        <dbReference type="Rhea" id="RHEA:42896"/>
        <dbReference type="Rhea" id="RHEA-COMP:10271"/>
        <dbReference type="Rhea" id="RHEA-COMP:10272"/>
        <dbReference type="ChEBI" id="CHEBI:15378"/>
        <dbReference type="ChEBI" id="CHEBI:30011"/>
        <dbReference type="ChEBI" id="CHEBI:57856"/>
        <dbReference type="ChEBI" id="CHEBI:59789"/>
        <dbReference type="ChEBI" id="CHEBI:61891"/>
        <dbReference type="EC" id="2.1.1.297"/>
    </reaction>
</comment>
<dbReference type="NCBIfam" id="TIGR00536">
    <property type="entry name" value="hemK_fam"/>
    <property type="match status" value="1"/>
</dbReference>
<proteinExistence type="predicted"/>
<accession>A0AAP9ABD5</accession>
<dbReference type="SUPFAM" id="SSF53335">
    <property type="entry name" value="S-adenosyl-L-methionine-dependent methyltransferases"/>
    <property type="match status" value="1"/>
</dbReference>
<dbReference type="GO" id="GO:0032259">
    <property type="term" value="P:methylation"/>
    <property type="evidence" value="ECO:0007669"/>
    <property type="project" value="UniProtKB-KW"/>
</dbReference>
<evidence type="ECO:0000313" key="8">
    <source>
        <dbReference type="EMBL" id="QDI64596.1"/>
    </source>
</evidence>
<dbReference type="PANTHER" id="PTHR18895">
    <property type="entry name" value="HEMK METHYLTRANSFERASE"/>
    <property type="match status" value="1"/>
</dbReference>
<dbReference type="GeneID" id="93848496"/>
<evidence type="ECO:0000256" key="1">
    <source>
        <dbReference type="ARBA" id="ARBA00012771"/>
    </source>
</evidence>
<dbReference type="EMBL" id="CP041200">
    <property type="protein sequence ID" value="QDI64596.1"/>
    <property type="molecule type" value="Genomic_DNA"/>
</dbReference>
<evidence type="ECO:0000256" key="2">
    <source>
        <dbReference type="ARBA" id="ARBA00022603"/>
    </source>
</evidence>
<dbReference type="GO" id="GO:0003676">
    <property type="term" value="F:nucleic acid binding"/>
    <property type="evidence" value="ECO:0007669"/>
    <property type="project" value="InterPro"/>
</dbReference>
<dbReference type="PANTHER" id="PTHR18895:SF74">
    <property type="entry name" value="MTRF1L RELEASE FACTOR GLUTAMINE METHYLTRANSFERASE"/>
    <property type="match status" value="1"/>
</dbReference>
<keyword evidence="4" id="KW-0949">S-adenosyl-L-methionine</keyword>
<reference evidence="8 9" key="1">
    <citation type="submission" date="2019-07" db="EMBL/GenBank/DDBJ databases">
        <title>Comparative genomics of three clinical Ureaplasma species: analysis of their core genomes and virulence factors.</title>
        <authorList>
            <person name="Yang T."/>
            <person name="Zhang Y."/>
            <person name="Li X."/>
            <person name="Kong Y."/>
            <person name="Yu H."/>
            <person name="Ruan Z."/>
            <person name="Xie X."/>
            <person name="Zhang J."/>
        </authorList>
    </citation>
    <scope>NUCLEOTIDE SEQUENCE [LARGE SCALE GENOMIC DNA]</scope>
    <source>
        <strain evidence="8 9">132</strain>
    </source>
</reference>
<dbReference type="GO" id="GO:0102559">
    <property type="term" value="F:peptide chain release factor N(5)-glutamine methyltransferase activity"/>
    <property type="evidence" value="ECO:0007669"/>
    <property type="project" value="UniProtKB-EC"/>
</dbReference>
<dbReference type="EC" id="2.1.1.297" evidence="1"/>
<dbReference type="RefSeq" id="WP_004025883.1">
    <property type="nucleotide sequence ID" value="NZ_CAMXZD010000003.1"/>
</dbReference>
<dbReference type="InterPro" id="IPR050320">
    <property type="entry name" value="N5-glutamine_MTase"/>
</dbReference>
<dbReference type="EMBL" id="JAJBIS010000001">
    <property type="protein sequence ID" value="MCF1348686.1"/>
    <property type="molecule type" value="Genomic_DNA"/>
</dbReference>
<name>A0AAP9ABD5_UREUR</name>
<dbReference type="InterPro" id="IPR004556">
    <property type="entry name" value="HemK-like"/>
</dbReference>
<gene>
    <name evidence="8" type="ORF">FJM05_00020</name>
    <name evidence="7" type="ORF">LH652_00020</name>
</gene>
<evidence type="ECO:0000256" key="5">
    <source>
        <dbReference type="ARBA" id="ARBA00048391"/>
    </source>
</evidence>
<evidence type="ECO:0000313" key="10">
    <source>
        <dbReference type="Proteomes" id="UP001201240"/>
    </source>
</evidence>
<dbReference type="AlphaFoldDB" id="A0AAP9ABD5"/>
<sequence length="290" mass="34285">MTYHQLVYQAQLLLQKNQRNTQVAFELLYGLDDEVKDFYSFSNNRLKLVDLSLECKYFELLNEFINEKPLERILGYGYFCGRRFYVDENVFAFRVETELLVDVINKIIKQSKHQIKSVIDVCCGSGVLGLSVKMNFNNLDVSLLDISLDAISNSKKNAQYHNIEGINYLHKSMQKYFLHTKKRFDLIICNPPYIKSDYQLDKQVLDYDPLNALVDFEHKDGISFYLFIINNISLICNKKFTIVFEIGYDQKTILENVLKKNEFPIFYYFINDYNNLYRILVISNIKYENL</sequence>
<dbReference type="Pfam" id="PF05175">
    <property type="entry name" value="MTS"/>
    <property type="match status" value="1"/>
</dbReference>
<evidence type="ECO:0000259" key="6">
    <source>
        <dbReference type="Pfam" id="PF05175"/>
    </source>
</evidence>
<dbReference type="PROSITE" id="PS00092">
    <property type="entry name" value="N6_MTASE"/>
    <property type="match status" value="1"/>
</dbReference>
<reference evidence="7 10" key="2">
    <citation type="submission" date="2021-10" db="EMBL/GenBank/DDBJ databases">
        <title>Sequencing the mobilome of antimicrobial resistant bacterial isolates spanning a range of GC content: The potential of a sustainable low cost, low infrastructure approach for surveillance with Oxford Nanopore sequencing.</title>
        <authorList>
            <person name="Sands K."/>
        </authorList>
    </citation>
    <scope>NUCLEOTIDE SEQUENCE [LARGE SCALE GENOMIC DNA]</scope>
    <source>
        <strain evidence="7 10">MIN-202</strain>
    </source>
</reference>
<dbReference type="Proteomes" id="UP000318231">
    <property type="component" value="Chromosome"/>
</dbReference>
<organism evidence="8 9">
    <name type="scientific">Ureaplasma urealyticum</name>
    <name type="common">Ureaplasma urealyticum biotype 2</name>
    <dbReference type="NCBI Taxonomy" id="2130"/>
    <lineage>
        <taxon>Bacteria</taxon>
        <taxon>Bacillati</taxon>
        <taxon>Mycoplasmatota</taxon>
        <taxon>Mycoplasmoidales</taxon>
        <taxon>Mycoplasmoidaceae</taxon>
        <taxon>Ureaplasma</taxon>
    </lineage>
</organism>
<dbReference type="InterPro" id="IPR007848">
    <property type="entry name" value="Small_mtfrase_dom"/>
</dbReference>
<evidence type="ECO:0000256" key="3">
    <source>
        <dbReference type="ARBA" id="ARBA00022679"/>
    </source>
</evidence>
<dbReference type="CDD" id="cd02440">
    <property type="entry name" value="AdoMet_MTases"/>
    <property type="match status" value="1"/>
</dbReference>
<dbReference type="InterPro" id="IPR002052">
    <property type="entry name" value="DNA_methylase_N6_adenine_CS"/>
</dbReference>
<dbReference type="Proteomes" id="UP001201240">
    <property type="component" value="Unassembled WGS sequence"/>
</dbReference>
<keyword evidence="2 8" id="KW-0489">Methyltransferase</keyword>
<evidence type="ECO:0000313" key="9">
    <source>
        <dbReference type="Proteomes" id="UP000318231"/>
    </source>
</evidence>
<dbReference type="Gene3D" id="3.40.50.150">
    <property type="entry name" value="Vaccinia Virus protein VP39"/>
    <property type="match status" value="1"/>
</dbReference>
<feature type="domain" description="Methyltransferase small" evidence="6">
    <location>
        <begin position="97"/>
        <end position="196"/>
    </location>
</feature>
<dbReference type="InterPro" id="IPR029063">
    <property type="entry name" value="SAM-dependent_MTases_sf"/>
</dbReference>
<evidence type="ECO:0000313" key="7">
    <source>
        <dbReference type="EMBL" id="MCF1348686.1"/>
    </source>
</evidence>
<keyword evidence="3" id="KW-0808">Transferase</keyword>
<evidence type="ECO:0000256" key="4">
    <source>
        <dbReference type="ARBA" id="ARBA00022691"/>
    </source>
</evidence>